<evidence type="ECO:0000256" key="3">
    <source>
        <dbReference type="ARBA" id="ARBA00012741"/>
    </source>
</evidence>
<reference evidence="8" key="1">
    <citation type="submission" date="2018-04" db="EMBL/GenBank/DDBJ databases">
        <title>Transcriptome assembly of Sipha flava.</title>
        <authorList>
            <person name="Scully E.D."/>
            <person name="Geib S.M."/>
            <person name="Palmer N.A."/>
            <person name="Koch K."/>
            <person name="Bradshaw J."/>
            <person name="Heng-Moss T."/>
            <person name="Sarath G."/>
        </authorList>
    </citation>
    <scope>NUCLEOTIDE SEQUENCE</scope>
</reference>
<dbReference type="AlphaFoldDB" id="A0A2S2QTL2"/>
<evidence type="ECO:0000256" key="5">
    <source>
        <dbReference type="ARBA" id="ARBA00023295"/>
    </source>
</evidence>
<gene>
    <name evidence="8" type="primary">Mal-A3_4</name>
    <name evidence="8" type="ORF">g.43327</name>
</gene>
<name>A0A2S2QTL2_9HEMI</name>
<dbReference type="PANTHER" id="PTHR10357">
    <property type="entry name" value="ALPHA-AMYLASE FAMILY MEMBER"/>
    <property type="match status" value="1"/>
</dbReference>
<organism evidence="8">
    <name type="scientific">Sipha flava</name>
    <name type="common">yellow sugarcane aphid</name>
    <dbReference type="NCBI Taxonomy" id="143950"/>
    <lineage>
        <taxon>Eukaryota</taxon>
        <taxon>Metazoa</taxon>
        <taxon>Ecdysozoa</taxon>
        <taxon>Arthropoda</taxon>
        <taxon>Hexapoda</taxon>
        <taxon>Insecta</taxon>
        <taxon>Pterygota</taxon>
        <taxon>Neoptera</taxon>
        <taxon>Paraneoptera</taxon>
        <taxon>Hemiptera</taxon>
        <taxon>Sternorrhyncha</taxon>
        <taxon>Aphidomorpha</taxon>
        <taxon>Aphidoidea</taxon>
        <taxon>Aphididae</taxon>
        <taxon>Sipha</taxon>
    </lineage>
</organism>
<keyword evidence="4" id="KW-0325">Glycoprotein</keyword>
<keyword evidence="5" id="KW-0326">Glycosidase</keyword>
<dbReference type="Gene3D" id="3.90.400.10">
    <property type="entry name" value="Oligo-1,6-glucosidase, Domain 2"/>
    <property type="match status" value="1"/>
</dbReference>
<dbReference type="InterPro" id="IPR045857">
    <property type="entry name" value="O16G_dom_2"/>
</dbReference>
<protein>
    <recommendedName>
        <fullName evidence="3">alpha-glucosidase</fullName>
        <ecNumber evidence="3">3.2.1.20</ecNumber>
    </recommendedName>
</protein>
<comment type="catalytic activity">
    <reaction evidence="1">
        <text>Hydrolysis of terminal, non-reducing (1-&gt;4)-linked alpha-D-glucose residues with release of alpha-D-glucose.</text>
        <dbReference type="EC" id="3.2.1.20"/>
    </reaction>
</comment>
<dbReference type="FunFam" id="3.90.400.10:FF:000001">
    <property type="entry name" value="Maltase A3, isoform A"/>
    <property type="match status" value="1"/>
</dbReference>
<accession>A0A2S2QTL2</accession>
<dbReference type="EC" id="3.2.1.20" evidence="3"/>
<dbReference type="InterPro" id="IPR006047">
    <property type="entry name" value="GH13_cat_dom"/>
</dbReference>
<feature type="chain" id="PRO_5015516451" description="alpha-glucosidase" evidence="6">
    <location>
        <begin position="22"/>
        <end position="630"/>
    </location>
</feature>
<dbReference type="InterPro" id="IPR017853">
    <property type="entry name" value="GH"/>
</dbReference>
<sequence length="630" mass="72225">MMKLGLLMVLVASVSLTFGEGEEVIFPGTKPNDEWWSNAMIYQVYPRSFKDSDGDGIGDLKGITQQLDYFVDLGVDVVWINPIFKSPMDNMGFDVENHTVIDPMFGTMEDFEELVAEVKKRDLKLIIDFVPNRSSYKCEWFSKSIKREGKYGDYYIWHDALNQDQADNETFTPTPPNNWLSVFGGSAWSWNAERKQFYLHQYTDREPDLNHRNPEVNKEFLNIMKFWMDKGVDGFRFSSLGRLFVNETFPDEPKRSGHDDWPIYLTLNHIYSVDQPEVIDRIIEWRKFMDDYSKKNNLRPKLFAAEAQYHICVYSLRFYYGYANNPGAQVPFNYHLMIQVRRTDLAFSVERAIKFWFEVVSANNTPSWVMENQDMDRISSIYGPEAVQVFTALKLALPGVDITYYGSEIGMENTYVRPDQIKDSYNSSGKRSIKSRDFARSPMQWNDKPNAGFTKAKTPWLPVNPNYFKLNVETQKQIPTSNYNFFKKMSGLRKTDTMKYGDLSSYNITETVYIIKRSLPGHETYLVVMNFGSEVETVVLSKVVGGLRDELYVYLGSENSAHSGGDIVSTTSASDRTLVLKPLSVVVLTDGVVKVTSSAANSHKRFNSLAITGLLSVLSLTMFRIGSNIN</sequence>
<dbReference type="OrthoDB" id="1740265at2759"/>
<dbReference type="SMART" id="SM00642">
    <property type="entry name" value="Aamy"/>
    <property type="match status" value="1"/>
</dbReference>
<keyword evidence="5" id="KW-0378">Hydrolase</keyword>
<comment type="similarity">
    <text evidence="2">Belongs to the glycosyl hydrolase 13 family.</text>
</comment>
<dbReference type="GO" id="GO:0005975">
    <property type="term" value="P:carbohydrate metabolic process"/>
    <property type="evidence" value="ECO:0007669"/>
    <property type="project" value="InterPro"/>
</dbReference>
<evidence type="ECO:0000256" key="4">
    <source>
        <dbReference type="ARBA" id="ARBA00023180"/>
    </source>
</evidence>
<evidence type="ECO:0000313" key="8">
    <source>
        <dbReference type="EMBL" id="MBY81116.1"/>
    </source>
</evidence>
<dbReference type="PANTHER" id="PTHR10357:SF179">
    <property type="entry name" value="NEUTRAL AND BASIC AMINO ACID TRANSPORT PROTEIN RBAT"/>
    <property type="match status" value="1"/>
</dbReference>
<dbReference type="GO" id="GO:0004558">
    <property type="term" value="F:alpha-1,4-glucosidase activity"/>
    <property type="evidence" value="ECO:0007669"/>
    <property type="project" value="UniProtKB-EC"/>
</dbReference>
<dbReference type="SUPFAM" id="SSF51445">
    <property type="entry name" value="(Trans)glycosidases"/>
    <property type="match status" value="1"/>
</dbReference>
<dbReference type="Gene3D" id="3.20.20.80">
    <property type="entry name" value="Glycosidases"/>
    <property type="match status" value="1"/>
</dbReference>
<feature type="signal peptide" evidence="6">
    <location>
        <begin position="1"/>
        <end position="21"/>
    </location>
</feature>
<dbReference type="Pfam" id="PF00128">
    <property type="entry name" value="Alpha-amylase"/>
    <property type="match status" value="1"/>
</dbReference>
<dbReference type="EMBL" id="GGMS01011913">
    <property type="protein sequence ID" value="MBY81116.1"/>
    <property type="molecule type" value="Transcribed_RNA"/>
</dbReference>
<evidence type="ECO:0000256" key="2">
    <source>
        <dbReference type="ARBA" id="ARBA00008061"/>
    </source>
</evidence>
<evidence type="ECO:0000256" key="6">
    <source>
        <dbReference type="SAM" id="SignalP"/>
    </source>
</evidence>
<evidence type="ECO:0000259" key="7">
    <source>
        <dbReference type="SMART" id="SM00642"/>
    </source>
</evidence>
<evidence type="ECO:0000256" key="1">
    <source>
        <dbReference type="ARBA" id="ARBA00001657"/>
    </source>
</evidence>
<feature type="domain" description="Glycosyl hydrolase family 13 catalytic" evidence="7">
    <location>
        <begin position="43"/>
        <end position="440"/>
    </location>
</feature>
<dbReference type="CDD" id="cd11328">
    <property type="entry name" value="AmyAc_maltase"/>
    <property type="match status" value="1"/>
</dbReference>
<proteinExistence type="inferred from homology"/>
<keyword evidence="6" id="KW-0732">Signal</keyword>